<feature type="transmembrane region" description="Helical" evidence="5">
    <location>
        <begin position="96"/>
        <end position="118"/>
    </location>
</feature>
<sequence>MITYSNKQAIINRLIKFSTWYRSHLSIPIYNFTVYGYAVLYMYTASSKLWDMEKFIKGIADVPYIGNYAQPIGWDVVQLEILLAIGLIIPRFQRRALLGSTMLIGIFTLYLALMMYFVPNHLCSCGGVIESMGWNTHLAFNILWLILGIWSIRQKNNIIIYH</sequence>
<dbReference type="OrthoDB" id="673785at2"/>
<dbReference type="AlphaFoldDB" id="A0A1T5BR67"/>
<evidence type="ECO:0000256" key="2">
    <source>
        <dbReference type="ARBA" id="ARBA00022692"/>
    </source>
</evidence>
<dbReference type="Proteomes" id="UP000190150">
    <property type="component" value="Unassembled WGS sequence"/>
</dbReference>
<keyword evidence="3 5" id="KW-1133">Transmembrane helix</keyword>
<dbReference type="GO" id="GO:0030416">
    <property type="term" value="P:methylamine metabolic process"/>
    <property type="evidence" value="ECO:0007669"/>
    <property type="project" value="InterPro"/>
</dbReference>
<feature type="domain" description="Methylamine utilisation protein MauE" evidence="6">
    <location>
        <begin position="30"/>
        <end position="152"/>
    </location>
</feature>
<protein>
    <recommendedName>
        <fullName evidence="6">Methylamine utilisation protein MauE domain-containing protein</fullName>
    </recommendedName>
</protein>
<feature type="transmembrane region" description="Helical" evidence="5">
    <location>
        <begin position="72"/>
        <end position="89"/>
    </location>
</feature>
<organism evidence="7 8">
    <name type="scientific">Sphingobacterium nematocida</name>
    <dbReference type="NCBI Taxonomy" id="1513896"/>
    <lineage>
        <taxon>Bacteria</taxon>
        <taxon>Pseudomonadati</taxon>
        <taxon>Bacteroidota</taxon>
        <taxon>Sphingobacteriia</taxon>
        <taxon>Sphingobacteriales</taxon>
        <taxon>Sphingobacteriaceae</taxon>
        <taxon>Sphingobacterium</taxon>
    </lineage>
</organism>
<dbReference type="EMBL" id="FUZF01000002">
    <property type="protein sequence ID" value="SKB49655.1"/>
    <property type="molecule type" value="Genomic_DNA"/>
</dbReference>
<dbReference type="RefSeq" id="WP_139375199.1">
    <property type="nucleotide sequence ID" value="NZ_FUZF01000002.1"/>
</dbReference>
<evidence type="ECO:0000256" key="1">
    <source>
        <dbReference type="ARBA" id="ARBA00004141"/>
    </source>
</evidence>
<dbReference type="Pfam" id="PF07291">
    <property type="entry name" value="MauE"/>
    <property type="match status" value="1"/>
</dbReference>
<accession>A0A1T5BR67</accession>
<proteinExistence type="predicted"/>
<dbReference type="GO" id="GO:0016020">
    <property type="term" value="C:membrane"/>
    <property type="evidence" value="ECO:0007669"/>
    <property type="project" value="UniProtKB-SubCell"/>
</dbReference>
<dbReference type="STRING" id="1513896.SAMN05660841_00888"/>
<feature type="transmembrane region" description="Helical" evidence="5">
    <location>
        <begin position="134"/>
        <end position="152"/>
    </location>
</feature>
<keyword evidence="8" id="KW-1185">Reference proteome</keyword>
<evidence type="ECO:0000256" key="5">
    <source>
        <dbReference type="SAM" id="Phobius"/>
    </source>
</evidence>
<dbReference type="InterPro" id="IPR009908">
    <property type="entry name" value="Methylamine_util_MauE"/>
</dbReference>
<feature type="transmembrane region" description="Helical" evidence="5">
    <location>
        <begin position="21"/>
        <end position="43"/>
    </location>
</feature>
<keyword evidence="4 5" id="KW-0472">Membrane</keyword>
<name>A0A1T5BR67_9SPHI</name>
<reference evidence="8" key="1">
    <citation type="submission" date="2017-02" db="EMBL/GenBank/DDBJ databases">
        <authorList>
            <person name="Varghese N."/>
            <person name="Submissions S."/>
        </authorList>
    </citation>
    <scope>NUCLEOTIDE SEQUENCE [LARGE SCALE GENOMIC DNA]</scope>
    <source>
        <strain evidence="8">DSM 24091</strain>
    </source>
</reference>
<evidence type="ECO:0000259" key="6">
    <source>
        <dbReference type="Pfam" id="PF07291"/>
    </source>
</evidence>
<gene>
    <name evidence="7" type="ORF">SAMN05660841_00888</name>
</gene>
<evidence type="ECO:0000313" key="8">
    <source>
        <dbReference type="Proteomes" id="UP000190150"/>
    </source>
</evidence>
<keyword evidence="2 5" id="KW-0812">Transmembrane</keyword>
<evidence type="ECO:0000313" key="7">
    <source>
        <dbReference type="EMBL" id="SKB49655.1"/>
    </source>
</evidence>
<comment type="subcellular location">
    <subcellularLocation>
        <location evidence="1">Membrane</location>
        <topology evidence="1">Multi-pass membrane protein</topology>
    </subcellularLocation>
</comment>
<evidence type="ECO:0000256" key="3">
    <source>
        <dbReference type="ARBA" id="ARBA00022989"/>
    </source>
</evidence>
<evidence type="ECO:0000256" key="4">
    <source>
        <dbReference type="ARBA" id="ARBA00023136"/>
    </source>
</evidence>